<dbReference type="STRING" id="576137.A0A1L7XFW0"/>
<evidence type="ECO:0000256" key="4">
    <source>
        <dbReference type="ARBA" id="ARBA00022833"/>
    </source>
</evidence>
<evidence type="ECO:0000259" key="6">
    <source>
        <dbReference type="Pfam" id="PF00107"/>
    </source>
</evidence>
<dbReference type="GO" id="GO:0046872">
    <property type="term" value="F:metal ion binding"/>
    <property type="evidence" value="ECO:0007669"/>
    <property type="project" value="UniProtKB-KW"/>
</dbReference>
<dbReference type="AlphaFoldDB" id="A0A1L7XFW0"/>
<dbReference type="InterPro" id="IPR036291">
    <property type="entry name" value="NAD(P)-bd_dom_sf"/>
</dbReference>
<feature type="chain" id="PRO_5012815139" description="Alcohol dehydrogenase-like C-terminal domain-containing protein" evidence="5">
    <location>
        <begin position="23"/>
        <end position="177"/>
    </location>
</feature>
<sequence>MKFLRRNIALLDGALVVEVVEGVGNASQSRHDQLLDNSQTRCPVSSQSFLGSITGKVIPEDVDAKAMVLLNDIFSSGFEVGVLRCKVQPGCTVAVIGVGPIGLAAIVTVQLHSVSVIIAIDKNPMRLDIAKSLCADFVNAETEHTEAVVRSVTGGKGCDTVIEAVGLYQLLTQLMNW</sequence>
<dbReference type="Gene3D" id="3.90.180.10">
    <property type="entry name" value="Medium-chain alcohol dehydrogenases, catalytic domain"/>
    <property type="match status" value="1"/>
</dbReference>
<feature type="domain" description="Alcohol dehydrogenase-like C-terminal" evidence="6">
    <location>
        <begin position="100"/>
        <end position="174"/>
    </location>
</feature>
<dbReference type="EMBL" id="FJOG01000025">
    <property type="protein sequence ID" value="CZR63904.1"/>
    <property type="molecule type" value="Genomic_DNA"/>
</dbReference>
<dbReference type="Proteomes" id="UP000184330">
    <property type="component" value="Unassembled WGS sequence"/>
</dbReference>
<comment type="similarity">
    <text evidence="2">Belongs to the zinc-containing alcohol dehydrogenase family.</text>
</comment>
<keyword evidence="8" id="KW-1185">Reference proteome</keyword>
<feature type="signal peptide" evidence="5">
    <location>
        <begin position="1"/>
        <end position="22"/>
    </location>
</feature>
<protein>
    <recommendedName>
        <fullName evidence="6">Alcohol dehydrogenase-like C-terminal domain-containing protein</fullName>
    </recommendedName>
</protein>
<dbReference type="InterPro" id="IPR013149">
    <property type="entry name" value="ADH-like_C"/>
</dbReference>
<evidence type="ECO:0000256" key="2">
    <source>
        <dbReference type="ARBA" id="ARBA00008072"/>
    </source>
</evidence>
<dbReference type="PANTHER" id="PTHR42813">
    <property type="entry name" value="ZINC-TYPE ALCOHOL DEHYDROGENASE-LIKE"/>
    <property type="match status" value="1"/>
</dbReference>
<evidence type="ECO:0000256" key="1">
    <source>
        <dbReference type="ARBA" id="ARBA00001947"/>
    </source>
</evidence>
<evidence type="ECO:0000256" key="5">
    <source>
        <dbReference type="SAM" id="SignalP"/>
    </source>
</evidence>
<dbReference type="PANTHER" id="PTHR42813:SF4">
    <property type="entry name" value="NADP-DEPENDENT ISOPROPANOL DEHYDROGENASE"/>
    <property type="match status" value="1"/>
</dbReference>
<proteinExistence type="inferred from homology"/>
<dbReference type="OrthoDB" id="3941538at2759"/>
<organism evidence="7 8">
    <name type="scientific">Phialocephala subalpina</name>
    <dbReference type="NCBI Taxonomy" id="576137"/>
    <lineage>
        <taxon>Eukaryota</taxon>
        <taxon>Fungi</taxon>
        <taxon>Dikarya</taxon>
        <taxon>Ascomycota</taxon>
        <taxon>Pezizomycotina</taxon>
        <taxon>Leotiomycetes</taxon>
        <taxon>Helotiales</taxon>
        <taxon>Mollisiaceae</taxon>
        <taxon>Phialocephala</taxon>
        <taxon>Phialocephala fortinii species complex</taxon>
    </lineage>
</organism>
<keyword evidence="5" id="KW-0732">Signal</keyword>
<evidence type="ECO:0000313" key="7">
    <source>
        <dbReference type="EMBL" id="CZR63904.1"/>
    </source>
</evidence>
<comment type="cofactor">
    <cofactor evidence="1">
        <name>Zn(2+)</name>
        <dbReference type="ChEBI" id="CHEBI:29105"/>
    </cofactor>
</comment>
<dbReference type="Gene3D" id="3.40.50.720">
    <property type="entry name" value="NAD(P)-binding Rossmann-like Domain"/>
    <property type="match status" value="1"/>
</dbReference>
<keyword evidence="3" id="KW-0479">Metal-binding</keyword>
<name>A0A1L7XFW0_9HELO</name>
<reference evidence="7 8" key="1">
    <citation type="submission" date="2016-03" db="EMBL/GenBank/DDBJ databases">
        <authorList>
            <person name="Ploux O."/>
        </authorList>
    </citation>
    <scope>NUCLEOTIDE SEQUENCE [LARGE SCALE GENOMIC DNA]</scope>
    <source>
        <strain evidence="7 8">UAMH 11012</strain>
    </source>
</reference>
<evidence type="ECO:0000313" key="8">
    <source>
        <dbReference type="Proteomes" id="UP000184330"/>
    </source>
</evidence>
<keyword evidence="4" id="KW-0862">Zinc</keyword>
<dbReference type="Pfam" id="PF00107">
    <property type="entry name" value="ADH_zinc_N"/>
    <property type="match status" value="1"/>
</dbReference>
<gene>
    <name evidence="7" type="ORF">PAC_13801</name>
</gene>
<evidence type="ECO:0000256" key="3">
    <source>
        <dbReference type="ARBA" id="ARBA00022723"/>
    </source>
</evidence>
<accession>A0A1L7XFW0</accession>
<dbReference type="SUPFAM" id="SSF51735">
    <property type="entry name" value="NAD(P)-binding Rossmann-fold domains"/>
    <property type="match status" value="1"/>
</dbReference>